<dbReference type="Proteomes" id="UP001165283">
    <property type="component" value="Unassembled WGS sequence"/>
</dbReference>
<keyword evidence="2" id="KW-1185">Reference proteome</keyword>
<evidence type="ECO:0000313" key="1">
    <source>
        <dbReference type="EMBL" id="MCO1657118.1"/>
    </source>
</evidence>
<accession>A0ABT1A280</accession>
<comment type="caution">
    <text evidence="1">The sequence shown here is derived from an EMBL/GenBank/DDBJ whole genome shotgun (WGS) entry which is preliminary data.</text>
</comment>
<evidence type="ECO:0008006" key="3">
    <source>
        <dbReference type="Google" id="ProtNLM"/>
    </source>
</evidence>
<sequence length="102" mass="10388">MPKPDDSAAASTPTALTHRDLAILRAVGRGGAEVVVGAQPDLFLDGRCCCDQPAAHRLVRAGLIAPAGRTAGGERAAARLTLAGSRLVAPAGERAGVRRLEP</sequence>
<gene>
    <name evidence="1" type="ORF">KDL28_18820</name>
</gene>
<feature type="non-terminal residue" evidence="1">
    <location>
        <position position="102"/>
    </location>
</feature>
<organism evidence="1 2">
    <name type="scientific">Pseudonocardia humida</name>
    <dbReference type="NCBI Taxonomy" id="2800819"/>
    <lineage>
        <taxon>Bacteria</taxon>
        <taxon>Bacillati</taxon>
        <taxon>Actinomycetota</taxon>
        <taxon>Actinomycetes</taxon>
        <taxon>Pseudonocardiales</taxon>
        <taxon>Pseudonocardiaceae</taxon>
        <taxon>Pseudonocardia</taxon>
    </lineage>
</organism>
<protein>
    <recommendedName>
        <fullName evidence="3">ArsR family transcriptional regulator</fullName>
    </recommendedName>
</protein>
<dbReference type="RefSeq" id="WP_252440490.1">
    <property type="nucleotide sequence ID" value="NZ_JAGSOV010000039.1"/>
</dbReference>
<evidence type="ECO:0000313" key="2">
    <source>
        <dbReference type="Proteomes" id="UP001165283"/>
    </source>
</evidence>
<dbReference type="EMBL" id="JAGSOV010000039">
    <property type="protein sequence ID" value="MCO1657118.1"/>
    <property type="molecule type" value="Genomic_DNA"/>
</dbReference>
<proteinExistence type="predicted"/>
<name>A0ABT1A280_9PSEU</name>
<reference evidence="1" key="1">
    <citation type="submission" date="2021-04" db="EMBL/GenBank/DDBJ databases">
        <title>Pseudonocardia sp. nov., isolated from sandy soil of mangrove forest.</title>
        <authorList>
            <person name="Zan Z."/>
            <person name="Huang R."/>
            <person name="Liu W."/>
        </authorList>
    </citation>
    <scope>NUCLEOTIDE SEQUENCE</scope>
    <source>
        <strain evidence="1">S2-4</strain>
    </source>
</reference>